<name>A0ABR2YHG3_9CHLO</name>
<keyword evidence="4" id="KW-1185">Reference proteome</keyword>
<feature type="signal peptide" evidence="2">
    <location>
        <begin position="1"/>
        <end position="22"/>
    </location>
</feature>
<evidence type="ECO:0000256" key="2">
    <source>
        <dbReference type="SAM" id="SignalP"/>
    </source>
</evidence>
<keyword evidence="2" id="KW-0732">Signal</keyword>
<feature type="region of interest" description="Disordered" evidence="1">
    <location>
        <begin position="129"/>
        <end position="161"/>
    </location>
</feature>
<comment type="caution">
    <text evidence="3">The sequence shown here is derived from an EMBL/GenBank/DDBJ whole genome shotgun (WGS) entry which is preliminary data.</text>
</comment>
<evidence type="ECO:0000313" key="3">
    <source>
        <dbReference type="EMBL" id="KAK9905581.1"/>
    </source>
</evidence>
<sequence>MRALRVLLAAVALAALLQGTAAQNGNDNGAYNYGTNNGGNNGNTNTNGLANGNGNGNLNGNGGANYQGYLNGISNVGAGNANGNGNTGLDNGIANGNGNANGANTGNGNGNNNVGLGSGNADGLPNFPAGFQSSGNGNQNGNGNGQQTALNTPTGGGKGDPIFTGFDSRVFEFLGVPEAFYNIISERHHQVSTKLKLGELWDHNGTYMEGFGFQYRDHGVIMELDSQDELTVTVNGEQLTMTKGETELEMIPYVEGGEMVLLWQKHREGLGNAVEITTELLQVVVWLTPAGTVDEGGKEQPAYLNFDVALLGPPSGSEMQGIVGETYGRLLAGEAAKDPSNALYLPDDYQFHGKGSEADYQVGGYFGEHAYSLFGKDRKRVLIEADSDVAGALVAYPLRASGRPGARQLAAVVIGLPASKLTSRRMGRF</sequence>
<gene>
    <name evidence="3" type="ORF">WJX75_002504</name>
</gene>
<protein>
    <recommendedName>
        <fullName evidence="5">PA14 domain-containing protein</fullName>
    </recommendedName>
</protein>
<evidence type="ECO:0008006" key="5">
    <source>
        <dbReference type="Google" id="ProtNLM"/>
    </source>
</evidence>
<accession>A0ABR2YHG3</accession>
<proteinExistence type="predicted"/>
<reference evidence="3 4" key="1">
    <citation type="journal article" date="2024" name="Nat. Commun.">
        <title>Phylogenomics reveals the evolutionary origins of lichenization in chlorophyte algae.</title>
        <authorList>
            <person name="Puginier C."/>
            <person name="Libourel C."/>
            <person name="Otte J."/>
            <person name="Skaloud P."/>
            <person name="Haon M."/>
            <person name="Grisel S."/>
            <person name="Petersen M."/>
            <person name="Berrin J.G."/>
            <person name="Delaux P.M."/>
            <person name="Dal Grande F."/>
            <person name="Keller J."/>
        </authorList>
    </citation>
    <scope>NUCLEOTIDE SEQUENCE [LARGE SCALE GENOMIC DNA]</scope>
    <source>
        <strain evidence="3 4">SAG 216-7</strain>
    </source>
</reference>
<evidence type="ECO:0000256" key="1">
    <source>
        <dbReference type="SAM" id="MobiDB-lite"/>
    </source>
</evidence>
<dbReference type="Proteomes" id="UP001491310">
    <property type="component" value="Unassembled WGS sequence"/>
</dbReference>
<evidence type="ECO:0000313" key="4">
    <source>
        <dbReference type="Proteomes" id="UP001491310"/>
    </source>
</evidence>
<feature type="chain" id="PRO_5046422600" description="PA14 domain-containing protein" evidence="2">
    <location>
        <begin position="23"/>
        <end position="429"/>
    </location>
</feature>
<dbReference type="EMBL" id="JALJOT010000011">
    <property type="protein sequence ID" value="KAK9905581.1"/>
    <property type="molecule type" value="Genomic_DNA"/>
</dbReference>
<organism evidence="3 4">
    <name type="scientific">Coccomyxa subellipsoidea</name>
    <dbReference type="NCBI Taxonomy" id="248742"/>
    <lineage>
        <taxon>Eukaryota</taxon>
        <taxon>Viridiplantae</taxon>
        <taxon>Chlorophyta</taxon>
        <taxon>core chlorophytes</taxon>
        <taxon>Trebouxiophyceae</taxon>
        <taxon>Trebouxiophyceae incertae sedis</taxon>
        <taxon>Coccomyxaceae</taxon>
        <taxon>Coccomyxa</taxon>
    </lineage>
</organism>